<proteinExistence type="predicted"/>
<gene>
    <name evidence="2" type="primary">ck391</name>
</gene>
<name>A0A6G8MY12_9VIRU</name>
<dbReference type="InterPro" id="IPR001810">
    <property type="entry name" value="F-box_dom"/>
</dbReference>
<evidence type="ECO:0000313" key="2">
    <source>
        <dbReference type="EMBL" id="QIN54516.1"/>
    </source>
</evidence>
<organism evidence="2 3">
    <name type="scientific">Cedratvirus kamchatka</name>
    <dbReference type="NCBI Taxonomy" id="2716914"/>
    <lineage>
        <taxon>Viruses</taxon>
        <taxon>Pithoviruses</taxon>
        <taxon>Orthocedratvirinae</taxon>
        <taxon>Alphacedratvirus</taxon>
        <taxon>Alphacedratvirus rossiense</taxon>
    </lineage>
</organism>
<reference evidence="2" key="1">
    <citation type="submission" date="2019-12" db="EMBL/GenBank/DDBJ databases">
        <title>The DNA Methylation Landscape of Giant Viruses.</title>
        <authorList>
            <person name="Jeudy S."/>
            <person name="Rigou S."/>
            <person name="Alempic J.-M."/>
            <person name="Claverie J.-M."/>
            <person name="Abergel C."/>
            <person name="Legendre M."/>
        </authorList>
    </citation>
    <scope>NUCLEOTIDE SEQUENCE</scope>
    <source>
        <strain evidence="2">P4</strain>
    </source>
</reference>
<evidence type="ECO:0000259" key="1">
    <source>
        <dbReference type="PROSITE" id="PS50181"/>
    </source>
</evidence>
<keyword evidence="3" id="KW-1185">Reference proteome</keyword>
<evidence type="ECO:0000313" key="3">
    <source>
        <dbReference type="Proteomes" id="UP001224087"/>
    </source>
</evidence>
<dbReference type="Proteomes" id="UP001224087">
    <property type="component" value="Segment"/>
</dbReference>
<dbReference type="EMBL" id="MN873693">
    <property type="protein sequence ID" value="QIN54516.1"/>
    <property type="molecule type" value="Genomic_DNA"/>
</dbReference>
<accession>A0A6G8MY12</accession>
<dbReference type="PROSITE" id="PS50181">
    <property type="entry name" value="FBOX"/>
    <property type="match status" value="1"/>
</dbReference>
<sequence length="199" mass="23518">MDLPLELNHKILLDLPVIDLENLCATSQSGAAFCSDVRFWQERFKREGLLLPRDLTSVSSWIVEYKLSKIAQIREKHYMKNLLEKYVVALDLTRVNDVSILPDFLNKEEFAQIRDRRALQKNFSNRPRKMLLLNREDKIKLDVGEGLRLELTQEQAHVLLFIFCYYELDPLTDRETETYRVPRSKLEKLGLIEPVKQWI</sequence>
<dbReference type="InterPro" id="IPR036047">
    <property type="entry name" value="F-box-like_dom_sf"/>
</dbReference>
<dbReference type="SUPFAM" id="SSF81383">
    <property type="entry name" value="F-box domain"/>
    <property type="match status" value="1"/>
</dbReference>
<feature type="domain" description="F-box" evidence="1">
    <location>
        <begin position="1"/>
        <end position="43"/>
    </location>
</feature>
<protein>
    <submittedName>
        <fullName evidence="2">F-box domain-containing protein</fullName>
    </submittedName>
</protein>